<keyword evidence="3" id="KW-1185">Reference proteome</keyword>
<dbReference type="Proteomes" id="UP001189429">
    <property type="component" value="Unassembled WGS sequence"/>
</dbReference>
<organism evidence="2 3">
    <name type="scientific">Prorocentrum cordatum</name>
    <dbReference type="NCBI Taxonomy" id="2364126"/>
    <lineage>
        <taxon>Eukaryota</taxon>
        <taxon>Sar</taxon>
        <taxon>Alveolata</taxon>
        <taxon>Dinophyceae</taxon>
        <taxon>Prorocentrales</taxon>
        <taxon>Prorocentraceae</taxon>
        <taxon>Prorocentrum</taxon>
    </lineage>
</organism>
<dbReference type="EMBL" id="CAUYUJ010014166">
    <property type="protein sequence ID" value="CAK0837608.1"/>
    <property type="molecule type" value="Genomic_DNA"/>
</dbReference>
<reference evidence="2" key="1">
    <citation type="submission" date="2023-10" db="EMBL/GenBank/DDBJ databases">
        <authorList>
            <person name="Chen Y."/>
            <person name="Shah S."/>
            <person name="Dougan E. K."/>
            <person name="Thang M."/>
            <person name="Chan C."/>
        </authorList>
    </citation>
    <scope>NUCLEOTIDE SEQUENCE [LARGE SCALE GENOMIC DNA]</scope>
</reference>
<sequence>MAHALGKYMPLRDVPPHFQCLRAYLAMPHLDEQACGSLRTTMRRSCPKVSGLVSLGRPGALVAEGTKEEVQDAMIKASMGIRCKDMKDGNLHEAEDLGVDVQDVDAWRAFDGVEKTEDLKSFLGGIGHMDWYQTLSEEFSKLEIFQRPRRRAYASGQSSQLRRLLERGWRPKRTLTEALLGILEPSSAPFRFRELGDGRPGLLLQNVLFSLGDGPAQVLVEWPVGRSFYHSWCWQIPPSPTSSTQSGGPHLEDSADDEPWVEGPFPWGLRYGWVVELQSTEEQQGPGASRFLHVGAGKPAGKITLDDLCQEPLP</sequence>
<feature type="region of interest" description="Disordered" evidence="1">
    <location>
        <begin position="239"/>
        <end position="258"/>
    </location>
</feature>
<name>A0ABN9SYH4_9DINO</name>
<accession>A0ABN9SYH4</accession>
<proteinExistence type="predicted"/>
<evidence type="ECO:0000256" key="1">
    <source>
        <dbReference type="SAM" id="MobiDB-lite"/>
    </source>
</evidence>
<gene>
    <name evidence="2" type="ORF">PCOR1329_LOCUS33753</name>
</gene>
<evidence type="ECO:0000313" key="3">
    <source>
        <dbReference type="Proteomes" id="UP001189429"/>
    </source>
</evidence>
<comment type="caution">
    <text evidence="2">The sequence shown here is derived from an EMBL/GenBank/DDBJ whole genome shotgun (WGS) entry which is preliminary data.</text>
</comment>
<evidence type="ECO:0000313" key="2">
    <source>
        <dbReference type="EMBL" id="CAK0837608.1"/>
    </source>
</evidence>
<protein>
    <submittedName>
        <fullName evidence="2">Uncharacterized protein</fullName>
    </submittedName>
</protein>